<evidence type="ECO:0000313" key="9">
    <source>
        <dbReference type="EMBL" id="OZS43346.1"/>
    </source>
</evidence>
<keyword evidence="3 9" id="KW-0762">Sugar transport</keyword>
<evidence type="ECO:0000256" key="4">
    <source>
        <dbReference type="ARBA" id="ARBA00022679"/>
    </source>
</evidence>
<reference evidence="9 10" key="1">
    <citation type="journal article" date="2016" name="Antonie Van Leeuwenhoek">
        <title>Photobacterium sanguinicancri sp. nov. isolated from marine animals.</title>
        <authorList>
            <person name="Gomez-Gil B."/>
            <person name="Roque A."/>
            <person name="Rotllant G."/>
            <person name="Romalde J.L."/>
            <person name="Doce A."/>
            <person name="Eggermont M."/>
            <person name="Defoirdt T."/>
        </authorList>
    </citation>
    <scope>NUCLEOTIDE SEQUENCE [LARGE SCALE GENOMIC DNA]</scope>
    <source>
        <strain evidence="9 10">CAIM 1827</strain>
    </source>
</reference>
<organism evidence="9 10">
    <name type="scientific">Photobacterium sanguinicancri</name>
    <dbReference type="NCBI Taxonomy" id="875932"/>
    <lineage>
        <taxon>Bacteria</taxon>
        <taxon>Pseudomonadati</taxon>
        <taxon>Pseudomonadota</taxon>
        <taxon>Gammaproteobacteria</taxon>
        <taxon>Vibrionales</taxon>
        <taxon>Vibrionaceae</taxon>
        <taxon>Photobacterium</taxon>
    </lineage>
</organism>
<keyword evidence="6" id="KW-0418">Kinase</keyword>
<keyword evidence="10" id="KW-1185">Reference proteome</keyword>
<evidence type="ECO:0000256" key="7">
    <source>
        <dbReference type="PROSITE-ProRule" id="PRU00423"/>
    </source>
</evidence>
<feature type="domain" description="PTS EIIB type-3" evidence="8">
    <location>
        <begin position="1"/>
        <end position="105"/>
    </location>
</feature>
<name>A0ABX4FWU0_9GAMM</name>
<evidence type="ECO:0000256" key="5">
    <source>
        <dbReference type="ARBA" id="ARBA00022683"/>
    </source>
</evidence>
<proteinExistence type="predicted"/>
<evidence type="ECO:0000256" key="1">
    <source>
        <dbReference type="ARBA" id="ARBA00022448"/>
    </source>
</evidence>
<comment type="caution">
    <text evidence="9">The sequence shown here is derived from an EMBL/GenBank/DDBJ whole genome shotgun (WGS) entry which is preliminary data.</text>
</comment>
<sequence length="111" mass="12231">MKIFLCCAAGMSTSMLVSRMEQAAKEKGLVCEISAHSISEFEECIKWSDVCLVAPQVKFKYEEFKRIANEQGKGCGLIDMMNYGLLKGDAVLIQAVSLYHEHATTTTSTEG</sequence>
<dbReference type="Gene3D" id="3.40.50.2300">
    <property type="match status" value="1"/>
</dbReference>
<protein>
    <submittedName>
        <fullName evidence="9">PTS sugar transporter subunit IIB</fullName>
    </submittedName>
</protein>
<accession>A0ABX4FWU0</accession>
<dbReference type="RefSeq" id="WP_062687880.1">
    <property type="nucleotide sequence ID" value="NZ_AP024851.1"/>
</dbReference>
<dbReference type="InterPro" id="IPR013012">
    <property type="entry name" value="PTS_EIIB_3"/>
</dbReference>
<dbReference type="PROSITE" id="PS51100">
    <property type="entry name" value="PTS_EIIB_TYPE_3"/>
    <property type="match status" value="1"/>
</dbReference>
<dbReference type="InterPro" id="IPR036095">
    <property type="entry name" value="PTS_EIIB-like_sf"/>
</dbReference>
<keyword evidence="4" id="KW-0808">Transferase</keyword>
<feature type="modified residue" description="Phosphocysteine; by EIIA" evidence="7">
    <location>
        <position position="7"/>
    </location>
</feature>
<evidence type="ECO:0000259" key="8">
    <source>
        <dbReference type="PROSITE" id="PS51100"/>
    </source>
</evidence>
<evidence type="ECO:0000256" key="3">
    <source>
        <dbReference type="ARBA" id="ARBA00022597"/>
    </source>
</evidence>
<keyword evidence="5" id="KW-0598">Phosphotransferase system</keyword>
<dbReference type="SUPFAM" id="SSF52794">
    <property type="entry name" value="PTS system IIB component-like"/>
    <property type="match status" value="1"/>
</dbReference>
<dbReference type="InterPro" id="IPR051819">
    <property type="entry name" value="PTS_sugar-specific_EIIB"/>
</dbReference>
<evidence type="ECO:0000256" key="2">
    <source>
        <dbReference type="ARBA" id="ARBA00022553"/>
    </source>
</evidence>
<gene>
    <name evidence="9" type="ORF">ASV53_13785</name>
</gene>
<dbReference type="EMBL" id="NOIF01000086">
    <property type="protein sequence ID" value="OZS43346.1"/>
    <property type="molecule type" value="Genomic_DNA"/>
</dbReference>
<dbReference type="PANTHER" id="PTHR34581:SF2">
    <property type="entry name" value="PTS SYSTEM N,N'-DIACETYLCHITOBIOSE-SPECIFIC EIIB COMPONENT"/>
    <property type="match status" value="1"/>
</dbReference>
<evidence type="ECO:0000313" key="10">
    <source>
        <dbReference type="Proteomes" id="UP000215999"/>
    </source>
</evidence>
<dbReference type="Pfam" id="PF02302">
    <property type="entry name" value="PTS_IIB"/>
    <property type="match status" value="1"/>
</dbReference>
<evidence type="ECO:0000256" key="6">
    <source>
        <dbReference type="ARBA" id="ARBA00022777"/>
    </source>
</evidence>
<dbReference type="PANTHER" id="PTHR34581">
    <property type="entry name" value="PTS SYSTEM N,N'-DIACETYLCHITOBIOSE-SPECIFIC EIIB COMPONENT"/>
    <property type="match status" value="1"/>
</dbReference>
<dbReference type="CDD" id="cd05564">
    <property type="entry name" value="PTS_IIB_chitobiose_lichenan"/>
    <property type="match status" value="1"/>
</dbReference>
<dbReference type="Proteomes" id="UP000215999">
    <property type="component" value="Unassembled WGS sequence"/>
</dbReference>
<keyword evidence="1" id="KW-0813">Transport</keyword>
<keyword evidence="2" id="KW-0597">Phosphoprotein</keyword>
<dbReference type="InterPro" id="IPR003501">
    <property type="entry name" value="PTS_EIIB_2/3"/>
</dbReference>